<comment type="caution">
    <text evidence="2">The sequence shown here is derived from an EMBL/GenBank/DDBJ whole genome shotgun (WGS) entry which is preliminary data.</text>
</comment>
<accession>A0ABD2CW30</accession>
<sequence>MPKKREKAIRREKQVRRKKKSQRQKEDEERKDPPFGGGDGDGGGDGGDGGGDGGGEKCLEYKLTRLPLIHSDPFYLENSSRKGCSISWKTKVLLYLSAHPKYGRSMILLRSSPVSTTYKDDHWLYPIRPSSKERKISEQIRYCKK</sequence>
<name>A0ABD2CW30_VESMC</name>
<dbReference type="AlphaFoldDB" id="A0ABD2CW30"/>
<evidence type="ECO:0000256" key="1">
    <source>
        <dbReference type="SAM" id="MobiDB-lite"/>
    </source>
</evidence>
<organism evidence="2 3">
    <name type="scientific">Vespula maculifrons</name>
    <name type="common">Eastern yellow jacket</name>
    <name type="synonym">Wasp</name>
    <dbReference type="NCBI Taxonomy" id="7453"/>
    <lineage>
        <taxon>Eukaryota</taxon>
        <taxon>Metazoa</taxon>
        <taxon>Ecdysozoa</taxon>
        <taxon>Arthropoda</taxon>
        <taxon>Hexapoda</taxon>
        <taxon>Insecta</taxon>
        <taxon>Pterygota</taxon>
        <taxon>Neoptera</taxon>
        <taxon>Endopterygota</taxon>
        <taxon>Hymenoptera</taxon>
        <taxon>Apocrita</taxon>
        <taxon>Aculeata</taxon>
        <taxon>Vespoidea</taxon>
        <taxon>Vespidae</taxon>
        <taxon>Vespinae</taxon>
        <taxon>Vespula</taxon>
    </lineage>
</organism>
<feature type="region of interest" description="Disordered" evidence="1">
    <location>
        <begin position="1"/>
        <end position="56"/>
    </location>
</feature>
<dbReference type="EMBL" id="JAYRBN010000027">
    <property type="protein sequence ID" value="KAL2749353.1"/>
    <property type="molecule type" value="Genomic_DNA"/>
</dbReference>
<keyword evidence="3" id="KW-1185">Reference proteome</keyword>
<proteinExistence type="predicted"/>
<feature type="compositionally biased region" description="Basic residues" evidence="1">
    <location>
        <begin position="1"/>
        <end position="22"/>
    </location>
</feature>
<evidence type="ECO:0000313" key="3">
    <source>
        <dbReference type="Proteomes" id="UP001607303"/>
    </source>
</evidence>
<gene>
    <name evidence="2" type="ORF">V1477_002293</name>
</gene>
<protein>
    <submittedName>
        <fullName evidence="2">Uncharacterized protein</fullName>
    </submittedName>
</protein>
<evidence type="ECO:0000313" key="2">
    <source>
        <dbReference type="EMBL" id="KAL2749353.1"/>
    </source>
</evidence>
<reference evidence="2 3" key="1">
    <citation type="journal article" date="2024" name="Ann. Entomol. Soc. Am.">
        <title>Genomic analyses of the southern and eastern yellowjacket wasps (Hymenoptera: Vespidae) reveal evolutionary signatures of social life.</title>
        <authorList>
            <person name="Catto M.A."/>
            <person name="Caine P.B."/>
            <person name="Orr S.E."/>
            <person name="Hunt B.G."/>
            <person name="Goodisman M.A.D."/>
        </authorList>
    </citation>
    <scope>NUCLEOTIDE SEQUENCE [LARGE SCALE GENOMIC DNA]</scope>
    <source>
        <strain evidence="2">232</strain>
        <tissue evidence="2">Head and thorax</tissue>
    </source>
</reference>
<feature type="compositionally biased region" description="Basic and acidic residues" evidence="1">
    <location>
        <begin position="23"/>
        <end position="33"/>
    </location>
</feature>
<dbReference type="Proteomes" id="UP001607303">
    <property type="component" value="Unassembled WGS sequence"/>
</dbReference>
<feature type="compositionally biased region" description="Gly residues" evidence="1">
    <location>
        <begin position="35"/>
        <end position="53"/>
    </location>
</feature>